<dbReference type="HOGENOM" id="CLU_3245364_0_0_2"/>
<dbReference type="AlphaFoldDB" id="M1Q6M0"/>
<gene>
    <name evidence="1" type="ORF">MmTuc01_2650</name>
</gene>
<dbReference type="EMBL" id="CP004144">
    <property type="protein sequence ID" value="AGF97940.1"/>
    <property type="molecule type" value="Genomic_DNA"/>
</dbReference>
<sequence length="42" mass="4783">MSRSIKINSLKNYSREKASASSLFIHRLQPINTLLYNSGSKK</sequence>
<organism evidence="1 2">
    <name type="scientific">Methanosarcina mazei Tuc01</name>
    <dbReference type="NCBI Taxonomy" id="1236903"/>
    <lineage>
        <taxon>Archaea</taxon>
        <taxon>Methanobacteriati</taxon>
        <taxon>Methanobacteriota</taxon>
        <taxon>Stenosarchaea group</taxon>
        <taxon>Methanomicrobia</taxon>
        <taxon>Methanosarcinales</taxon>
        <taxon>Methanosarcinaceae</taxon>
        <taxon>Methanosarcina</taxon>
    </lineage>
</organism>
<dbReference type="KEGG" id="mmaz:MmTuc01_2650"/>
<accession>M1Q6M0</accession>
<proteinExistence type="predicted"/>
<dbReference type="Proteomes" id="UP000011718">
    <property type="component" value="Chromosome"/>
</dbReference>
<evidence type="ECO:0000313" key="2">
    <source>
        <dbReference type="Proteomes" id="UP000011718"/>
    </source>
</evidence>
<dbReference type="BioCyc" id="MMAZ1236903:G139K-2524-MONOMER"/>
<reference evidence="1 2" key="1">
    <citation type="journal article" date="2013" name="Genome Announc.">
        <title>Complete Genome of a Methanosarcina mazei Strain Isolated from Sediment Samples from an Amazonian Flooded Area.</title>
        <authorList>
            <person name="Assis das Gracas D."/>
            <person name="Thiago Juca Ramos R."/>
            <person name="Vieira Araujo A.C."/>
            <person name="Zahlouth R."/>
            <person name="Ribeiro Carneiro A."/>
            <person name="Souza Lopes T."/>
            <person name="Azevedo Barauna R."/>
            <person name="Azevedo V."/>
            <person name="Cruz Schneider M.P."/>
            <person name="Pellizari V.H."/>
            <person name="Silva A."/>
        </authorList>
    </citation>
    <scope>NUCLEOTIDE SEQUENCE [LARGE SCALE GENOMIC DNA]</scope>
    <source>
        <strain evidence="1 2">Tuc01</strain>
    </source>
</reference>
<name>M1Q6M0_METMZ</name>
<evidence type="ECO:0000313" key="1">
    <source>
        <dbReference type="EMBL" id="AGF97940.1"/>
    </source>
</evidence>
<protein>
    <submittedName>
        <fullName evidence="1">Uncharacterized protein</fullName>
    </submittedName>
</protein>